<dbReference type="InterPro" id="IPR027461">
    <property type="entry name" value="Carboxypeptidase_A_C_sf"/>
</dbReference>
<dbReference type="AlphaFoldDB" id="A0A9X2RC66"/>
<feature type="domain" description="LD-carboxypeptidase N-terminal" evidence="7">
    <location>
        <begin position="49"/>
        <end position="165"/>
    </location>
</feature>
<evidence type="ECO:0000259" key="7">
    <source>
        <dbReference type="Pfam" id="PF02016"/>
    </source>
</evidence>
<dbReference type="InterPro" id="IPR040921">
    <property type="entry name" value="Peptidase_S66C"/>
</dbReference>
<comment type="caution">
    <text evidence="9">The sequence shown here is derived from an EMBL/GenBank/DDBJ whole genome shotgun (WGS) entry which is preliminary data.</text>
</comment>
<evidence type="ECO:0000256" key="2">
    <source>
        <dbReference type="ARBA" id="ARBA00022645"/>
    </source>
</evidence>
<dbReference type="SUPFAM" id="SSF52317">
    <property type="entry name" value="Class I glutamine amidotransferase-like"/>
    <property type="match status" value="1"/>
</dbReference>
<dbReference type="InterPro" id="IPR040449">
    <property type="entry name" value="Peptidase_S66_N"/>
</dbReference>
<comment type="similarity">
    <text evidence="1">Belongs to the peptidase S66 family.</text>
</comment>
<keyword evidence="5" id="KW-0720">Serine protease</keyword>
<dbReference type="GO" id="GO:0004180">
    <property type="term" value="F:carboxypeptidase activity"/>
    <property type="evidence" value="ECO:0007669"/>
    <property type="project" value="UniProtKB-KW"/>
</dbReference>
<evidence type="ECO:0000256" key="3">
    <source>
        <dbReference type="ARBA" id="ARBA00022670"/>
    </source>
</evidence>
<evidence type="ECO:0000259" key="8">
    <source>
        <dbReference type="Pfam" id="PF17676"/>
    </source>
</evidence>
<accession>A0A9X2RC66</accession>
<proteinExistence type="inferred from homology"/>
<evidence type="ECO:0000256" key="4">
    <source>
        <dbReference type="ARBA" id="ARBA00022801"/>
    </source>
</evidence>
<gene>
    <name evidence="9" type="ORF">MKO06_16235</name>
</gene>
<dbReference type="InterPro" id="IPR003507">
    <property type="entry name" value="S66_fam"/>
</dbReference>
<dbReference type="Pfam" id="PF17676">
    <property type="entry name" value="Peptidase_S66C"/>
    <property type="match status" value="1"/>
</dbReference>
<dbReference type="Proteomes" id="UP001155280">
    <property type="component" value="Unassembled WGS sequence"/>
</dbReference>
<dbReference type="GO" id="GO:0006508">
    <property type="term" value="P:proteolysis"/>
    <property type="evidence" value="ECO:0007669"/>
    <property type="project" value="UniProtKB-KW"/>
</dbReference>
<reference evidence="9" key="1">
    <citation type="submission" date="2022-07" db="EMBL/GenBank/DDBJ databases">
        <title>Gramela sediminis sp. nov., isolated from deep-sea sediment of the Indian Ocean.</title>
        <authorList>
            <person name="Shi H."/>
        </authorList>
    </citation>
    <scope>NUCLEOTIDE SEQUENCE</scope>
    <source>
        <strain evidence="9">GC03-9</strain>
    </source>
</reference>
<evidence type="ECO:0000256" key="1">
    <source>
        <dbReference type="ARBA" id="ARBA00010233"/>
    </source>
</evidence>
<dbReference type="InterPro" id="IPR029062">
    <property type="entry name" value="Class_I_gatase-like"/>
</dbReference>
<dbReference type="CDD" id="cd07025">
    <property type="entry name" value="Peptidase_S66"/>
    <property type="match status" value="1"/>
</dbReference>
<dbReference type="Gene3D" id="3.40.50.10740">
    <property type="entry name" value="Class I glutamine amidotransferase-like"/>
    <property type="match status" value="1"/>
</dbReference>
<dbReference type="SUPFAM" id="SSF141986">
    <property type="entry name" value="LD-carboxypeptidase A C-terminal domain-like"/>
    <property type="match status" value="1"/>
</dbReference>
<keyword evidence="2" id="KW-0121">Carboxypeptidase</keyword>
<feature type="active site" description="Charge relay system" evidence="6">
    <location>
        <position position="251"/>
    </location>
</feature>
<evidence type="ECO:0000313" key="10">
    <source>
        <dbReference type="Proteomes" id="UP001155280"/>
    </source>
</evidence>
<dbReference type="EMBL" id="JANCNS010000003">
    <property type="protein sequence ID" value="MCP9201459.1"/>
    <property type="molecule type" value="Genomic_DNA"/>
</dbReference>
<evidence type="ECO:0000256" key="6">
    <source>
        <dbReference type="PIRSR" id="PIRSR028757-1"/>
    </source>
</evidence>
<keyword evidence="10" id="KW-1185">Reference proteome</keyword>
<dbReference type="PANTHER" id="PTHR30237">
    <property type="entry name" value="MURAMOYLTETRAPEPTIDE CARBOXYPEPTIDASE"/>
    <property type="match status" value="1"/>
</dbReference>
<feature type="domain" description="LD-carboxypeptidase C-terminal" evidence="8">
    <location>
        <begin position="219"/>
        <end position="337"/>
    </location>
</feature>
<dbReference type="PIRSF" id="PIRSF028757">
    <property type="entry name" value="LD-carboxypeptidase"/>
    <property type="match status" value="1"/>
</dbReference>
<dbReference type="Pfam" id="PF02016">
    <property type="entry name" value="Peptidase_S66"/>
    <property type="match status" value="1"/>
</dbReference>
<dbReference type="RefSeq" id="WP_241552314.1">
    <property type="nucleotide sequence ID" value="NZ_JANCNS010000003.1"/>
</dbReference>
<dbReference type="InterPro" id="IPR027478">
    <property type="entry name" value="LdcA_N"/>
</dbReference>
<dbReference type="GO" id="GO:0008236">
    <property type="term" value="F:serine-type peptidase activity"/>
    <property type="evidence" value="ECO:0007669"/>
    <property type="project" value="UniProtKB-KW"/>
</dbReference>
<dbReference type="PANTHER" id="PTHR30237:SF2">
    <property type="entry name" value="MUREIN TETRAPEPTIDE CARBOXYPEPTIDASE"/>
    <property type="match status" value="1"/>
</dbReference>
<keyword evidence="3" id="KW-0645">Protease</keyword>
<name>A0A9X2RC66_9FLAO</name>
<dbReference type="Gene3D" id="3.50.30.60">
    <property type="entry name" value="LD-carboxypeptidase A C-terminal domain-like"/>
    <property type="match status" value="1"/>
</dbReference>
<feature type="active site" description="Nucleophile" evidence="6">
    <location>
        <position position="146"/>
    </location>
</feature>
<keyword evidence="4" id="KW-0378">Hydrolase</keyword>
<evidence type="ECO:0000313" key="9">
    <source>
        <dbReference type="EMBL" id="MCP9201459.1"/>
    </source>
</evidence>
<organism evidence="9 10">
    <name type="scientific">Christiangramia oceanisediminis</name>
    <dbReference type="NCBI Taxonomy" id="2920386"/>
    <lineage>
        <taxon>Bacteria</taxon>
        <taxon>Pseudomonadati</taxon>
        <taxon>Bacteroidota</taxon>
        <taxon>Flavobacteriia</taxon>
        <taxon>Flavobacteriales</taxon>
        <taxon>Flavobacteriaceae</taxon>
        <taxon>Christiangramia</taxon>
    </lineage>
</organism>
<evidence type="ECO:0000256" key="5">
    <source>
        <dbReference type="ARBA" id="ARBA00022825"/>
    </source>
</evidence>
<protein>
    <submittedName>
        <fullName evidence="9">LD-carboxypeptidase</fullName>
    </submittedName>
</protein>
<feature type="active site" description="Charge relay system" evidence="6">
    <location>
        <position position="322"/>
    </location>
</feature>
<sequence>MQRRKFIQNIGIGSLAFPLSSFNTSEILEDRISEDDILIPSSLKEGDTIGIVSPASAIFETEPYEVARDTFEAMGLKVKFGQFTSNRYGHLAGTDEERAEELNDMFRNQDVKAIIALRGGSGSARILDKLDYEAIRNNPKIFAGYSDITALHLAIFKKTGLVTFHSPVAVSTWNSFSFDYFKKLLFDGEQISYENPQEKGDNLAITKNRIRTINPGKASGQLLGGNLSVMTGIMGSNYFPEDWKGKILYLEDVGEKIYAVDRMMSQLYLGGIFEQISGFVFGKCTDCDPGGSGYGSLTLEEVIDHYIKPLGIPAYSGAMIGHIDDNATIPNGIQAEIDADKGTIKLLQAPTK</sequence>